<sequence>MVQYRFVRGGQQQQQQQRALNISYAAGNDFGPYGDYDEQVFVQKVIPETDQLYLRLASNGDRVCVIKSVDGSSITSFCVHGNGNVQMCNLTTALALFSKKEENRTQKINGDTTPTSYSTFLTNAKSVIAFAQRLVCHHVLQFWEIWQNQQ</sequence>
<dbReference type="PANTHER" id="PTHR15859:SF1">
    <property type="entry name" value="BTB DOMAIN-CONTAINING PROTEIN"/>
    <property type="match status" value="1"/>
</dbReference>
<proteinExistence type="predicted"/>
<keyword evidence="2" id="KW-1185">Reference proteome</keyword>
<evidence type="ECO:0000313" key="1">
    <source>
        <dbReference type="EnsemblMetazoa" id="GAUT022133-PA"/>
    </source>
</evidence>
<dbReference type="Proteomes" id="UP000078200">
    <property type="component" value="Unassembled WGS sequence"/>
</dbReference>
<accession>A0A1A9V0U9</accession>
<dbReference type="InterPro" id="IPR047876">
    <property type="entry name" value="SHKBP1/KCTD3"/>
</dbReference>
<organism evidence="1 2">
    <name type="scientific">Glossina austeni</name>
    <name type="common">Savannah tsetse fly</name>
    <dbReference type="NCBI Taxonomy" id="7395"/>
    <lineage>
        <taxon>Eukaryota</taxon>
        <taxon>Metazoa</taxon>
        <taxon>Ecdysozoa</taxon>
        <taxon>Arthropoda</taxon>
        <taxon>Hexapoda</taxon>
        <taxon>Insecta</taxon>
        <taxon>Pterygota</taxon>
        <taxon>Neoptera</taxon>
        <taxon>Endopterygota</taxon>
        <taxon>Diptera</taxon>
        <taxon>Brachycera</taxon>
        <taxon>Muscomorpha</taxon>
        <taxon>Hippoboscoidea</taxon>
        <taxon>Glossinidae</taxon>
        <taxon>Glossina</taxon>
    </lineage>
</organism>
<dbReference type="PANTHER" id="PTHR15859">
    <property type="entry name" value="SETA BINDING PROTEIN 1"/>
    <property type="match status" value="1"/>
</dbReference>
<protein>
    <submittedName>
        <fullName evidence="1">Uncharacterized protein</fullName>
    </submittedName>
</protein>
<dbReference type="STRING" id="7395.A0A1A9V0U9"/>
<reference evidence="1" key="1">
    <citation type="submission" date="2020-05" db="UniProtKB">
        <authorList>
            <consortium name="EnsemblMetazoa"/>
        </authorList>
    </citation>
    <scope>IDENTIFICATION</scope>
    <source>
        <strain evidence="1">TTRI</strain>
    </source>
</reference>
<name>A0A1A9V0U9_GLOAU</name>
<dbReference type="EnsemblMetazoa" id="GAUT022133-RA">
    <property type="protein sequence ID" value="GAUT022133-PA"/>
    <property type="gene ID" value="GAUT022133"/>
</dbReference>
<dbReference type="AlphaFoldDB" id="A0A1A9V0U9"/>
<dbReference type="VEuPathDB" id="VectorBase:GAUT022133"/>
<evidence type="ECO:0000313" key="2">
    <source>
        <dbReference type="Proteomes" id="UP000078200"/>
    </source>
</evidence>